<dbReference type="HOGENOM" id="CLU_2410429_0_0_10"/>
<evidence type="ECO:0000313" key="3">
    <source>
        <dbReference type="Proteomes" id="UP000005631"/>
    </source>
</evidence>
<gene>
    <name evidence="2" type="ordered locus">Oweho_2384</name>
</gene>
<organism evidence="2 3">
    <name type="scientific">Owenweeksia hongkongensis (strain DSM 17368 / CIP 108786 / JCM 12287 / NRRL B-23963 / UST20020801)</name>
    <dbReference type="NCBI Taxonomy" id="926562"/>
    <lineage>
        <taxon>Bacteria</taxon>
        <taxon>Pseudomonadati</taxon>
        <taxon>Bacteroidota</taxon>
        <taxon>Flavobacteriia</taxon>
        <taxon>Flavobacteriales</taxon>
        <taxon>Owenweeksiaceae</taxon>
        <taxon>Owenweeksia</taxon>
    </lineage>
</organism>
<accession>G8R6D5</accession>
<dbReference type="EMBL" id="CP003156">
    <property type="protein sequence ID" value="AEV33355.1"/>
    <property type="molecule type" value="Genomic_DNA"/>
</dbReference>
<dbReference type="STRING" id="926562.Oweho_2384"/>
<evidence type="ECO:0000256" key="1">
    <source>
        <dbReference type="SAM" id="Phobius"/>
    </source>
</evidence>
<dbReference type="KEGG" id="oho:Oweho_2384"/>
<keyword evidence="3" id="KW-1185">Reference proteome</keyword>
<feature type="transmembrane region" description="Helical" evidence="1">
    <location>
        <begin position="5"/>
        <end position="22"/>
    </location>
</feature>
<feature type="transmembrane region" description="Helical" evidence="1">
    <location>
        <begin position="70"/>
        <end position="88"/>
    </location>
</feature>
<name>G8R6D5_OWEHD</name>
<feature type="transmembrane region" description="Helical" evidence="1">
    <location>
        <begin position="42"/>
        <end position="63"/>
    </location>
</feature>
<protein>
    <submittedName>
        <fullName evidence="2">Uncharacterized protein</fullName>
    </submittedName>
</protein>
<sequence>MRERIAGIAEVAISLLWFYRNWRIMQDYQIEGILYALMISHWVLVMECLVDVIGVVLGILVFTKKMRIKIGFLAFALFWAVGFIIEFLDITF</sequence>
<dbReference type="Proteomes" id="UP000005631">
    <property type="component" value="Chromosome"/>
</dbReference>
<dbReference type="AlphaFoldDB" id="G8R6D5"/>
<evidence type="ECO:0000313" key="2">
    <source>
        <dbReference type="EMBL" id="AEV33355.1"/>
    </source>
</evidence>
<proteinExistence type="predicted"/>
<keyword evidence="1" id="KW-0812">Transmembrane</keyword>
<reference evidence="2 3" key="1">
    <citation type="journal article" date="2012" name="Stand. Genomic Sci.">
        <title>Genome sequence of the orange-pigmented seawater bacterium Owenweeksia hongkongensis type strain (UST20020801(T)).</title>
        <authorList>
            <person name="Riedel T."/>
            <person name="Held B."/>
            <person name="Nolan M."/>
            <person name="Lucas S."/>
            <person name="Lapidus A."/>
            <person name="Tice H."/>
            <person name="Del Rio T.G."/>
            <person name="Cheng J.F."/>
            <person name="Han C."/>
            <person name="Tapia R."/>
            <person name="Goodwin L.A."/>
            <person name="Pitluck S."/>
            <person name="Liolios K."/>
            <person name="Mavromatis K."/>
            <person name="Pagani I."/>
            <person name="Ivanova N."/>
            <person name="Mikhailova N."/>
            <person name="Pati A."/>
            <person name="Chen A."/>
            <person name="Palaniappan K."/>
            <person name="Rohde M."/>
            <person name="Tindall B.J."/>
            <person name="Detter J.C."/>
            <person name="Goker M."/>
            <person name="Woyke T."/>
            <person name="Bristow J."/>
            <person name="Eisen J.A."/>
            <person name="Markowitz V."/>
            <person name="Hugenholtz P."/>
            <person name="Klenk H.P."/>
            <person name="Kyrpides N.C."/>
        </authorList>
    </citation>
    <scope>NUCLEOTIDE SEQUENCE</scope>
    <source>
        <strain evidence="3">DSM 17368 / JCM 12287 / NRRL B-23963</strain>
    </source>
</reference>
<keyword evidence="1" id="KW-0472">Membrane</keyword>
<dbReference type="RefSeq" id="WP_014202704.1">
    <property type="nucleotide sequence ID" value="NC_016599.1"/>
</dbReference>
<keyword evidence="1" id="KW-1133">Transmembrane helix</keyword>